<accession>A0ABV5FU89</accession>
<feature type="region of interest" description="Disordered" evidence="1">
    <location>
        <begin position="1"/>
        <end position="165"/>
    </location>
</feature>
<organism evidence="2 3">
    <name type="scientific">Citricoccus parietis</name>
    <dbReference type="NCBI Taxonomy" id="592307"/>
    <lineage>
        <taxon>Bacteria</taxon>
        <taxon>Bacillati</taxon>
        <taxon>Actinomycetota</taxon>
        <taxon>Actinomycetes</taxon>
        <taxon>Micrococcales</taxon>
        <taxon>Micrococcaceae</taxon>
        <taxon>Citricoccus</taxon>
    </lineage>
</organism>
<dbReference type="Proteomes" id="UP001589575">
    <property type="component" value="Unassembled WGS sequence"/>
</dbReference>
<evidence type="ECO:0000313" key="3">
    <source>
        <dbReference type="Proteomes" id="UP001589575"/>
    </source>
</evidence>
<comment type="caution">
    <text evidence="2">The sequence shown here is derived from an EMBL/GenBank/DDBJ whole genome shotgun (WGS) entry which is preliminary data.</text>
</comment>
<gene>
    <name evidence="2" type="ORF">ACFFX0_03175</name>
</gene>
<evidence type="ECO:0000256" key="1">
    <source>
        <dbReference type="SAM" id="MobiDB-lite"/>
    </source>
</evidence>
<feature type="compositionally biased region" description="Polar residues" evidence="1">
    <location>
        <begin position="66"/>
        <end position="79"/>
    </location>
</feature>
<feature type="compositionally biased region" description="Polar residues" evidence="1">
    <location>
        <begin position="139"/>
        <end position="151"/>
    </location>
</feature>
<sequence>MLGESLQPPTSTRLRLQAPLPSASSLLRASRAPERSWPARSRWPARTILRRTNSATHSMKHRARQIHSTPTWHSAQRRTTPPLPHHQNTQPTPNPRPLHRPEQPVGQDDSPDRSCRPLHQGHRATDHEPGNQLIPRRGSTPSPRLANTHQHCSPARSRLPGSRTV</sequence>
<name>A0ABV5FU89_9MICC</name>
<dbReference type="EMBL" id="JBHMFI010000001">
    <property type="protein sequence ID" value="MFB9070244.1"/>
    <property type="molecule type" value="Genomic_DNA"/>
</dbReference>
<reference evidence="2 3" key="1">
    <citation type="submission" date="2024-09" db="EMBL/GenBank/DDBJ databases">
        <authorList>
            <person name="Sun Q."/>
            <person name="Mori K."/>
        </authorList>
    </citation>
    <scope>NUCLEOTIDE SEQUENCE [LARGE SCALE GENOMIC DNA]</scope>
    <source>
        <strain evidence="2 3">CCM 7609</strain>
    </source>
</reference>
<proteinExistence type="predicted"/>
<protein>
    <submittedName>
        <fullName evidence="2">Uncharacterized protein</fullName>
    </submittedName>
</protein>
<keyword evidence="3" id="KW-1185">Reference proteome</keyword>
<evidence type="ECO:0000313" key="2">
    <source>
        <dbReference type="EMBL" id="MFB9070244.1"/>
    </source>
</evidence>
<feature type="compositionally biased region" description="Low complexity" evidence="1">
    <location>
        <begin position="14"/>
        <end position="30"/>
    </location>
</feature>